<comment type="caution">
    <text evidence="10">The sequence shown here is derived from an EMBL/GenBank/DDBJ whole genome shotgun (WGS) entry which is preliminary data.</text>
</comment>
<dbReference type="InterPro" id="IPR036388">
    <property type="entry name" value="WH-like_DNA-bd_sf"/>
</dbReference>
<evidence type="ECO:0000256" key="7">
    <source>
        <dbReference type="SAM" id="MobiDB-lite"/>
    </source>
</evidence>
<feature type="compositionally biased region" description="Low complexity" evidence="7">
    <location>
        <begin position="145"/>
        <end position="156"/>
    </location>
</feature>
<dbReference type="PANTHER" id="PTHR43214:SF24">
    <property type="entry name" value="TRANSCRIPTIONAL REGULATORY PROTEIN NARL-RELATED"/>
    <property type="match status" value="1"/>
</dbReference>
<feature type="domain" description="Response regulatory" evidence="9">
    <location>
        <begin position="29"/>
        <end position="144"/>
    </location>
</feature>
<keyword evidence="2" id="KW-0805">Transcription regulation</keyword>
<dbReference type="PRINTS" id="PR00038">
    <property type="entry name" value="HTHLUXR"/>
</dbReference>
<dbReference type="InterPro" id="IPR016032">
    <property type="entry name" value="Sig_transdc_resp-reg_C-effctor"/>
</dbReference>
<evidence type="ECO:0000256" key="6">
    <source>
        <dbReference type="PROSITE-ProRule" id="PRU00169"/>
    </source>
</evidence>
<feature type="compositionally biased region" description="Pro residues" evidence="7">
    <location>
        <begin position="1"/>
        <end position="11"/>
    </location>
</feature>
<dbReference type="InterPro" id="IPR000792">
    <property type="entry name" value="Tscrpt_reg_LuxR_C"/>
</dbReference>
<reference evidence="10" key="1">
    <citation type="submission" date="2023-03" db="EMBL/GenBank/DDBJ databases">
        <title>MT1 and MT2 Draft Genomes of Novel Species.</title>
        <authorList>
            <person name="Venkateswaran K."/>
        </authorList>
    </citation>
    <scope>NUCLEOTIDE SEQUENCE</scope>
    <source>
        <strain evidence="10">F6_8S_P_1A</strain>
    </source>
</reference>
<dbReference type="Gene3D" id="3.40.50.2300">
    <property type="match status" value="1"/>
</dbReference>
<dbReference type="PANTHER" id="PTHR43214">
    <property type="entry name" value="TWO-COMPONENT RESPONSE REGULATOR"/>
    <property type="match status" value="1"/>
</dbReference>
<evidence type="ECO:0000256" key="5">
    <source>
        <dbReference type="ARBA" id="ARBA00023163"/>
    </source>
</evidence>
<dbReference type="PROSITE" id="PS50043">
    <property type="entry name" value="HTH_LUXR_2"/>
    <property type="match status" value="1"/>
</dbReference>
<dbReference type="SMART" id="SM00421">
    <property type="entry name" value="HTH_LUXR"/>
    <property type="match status" value="1"/>
</dbReference>
<name>A0ABT8IZN7_9MICO</name>
<evidence type="ECO:0000259" key="9">
    <source>
        <dbReference type="PROSITE" id="PS50110"/>
    </source>
</evidence>
<evidence type="ECO:0000313" key="11">
    <source>
        <dbReference type="Proteomes" id="UP001174210"/>
    </source>
</evidence>
<feature type="domain" description="HTH luxR-type" evidence="8">
    <location>
        <begin position="165"/>
        <end position="235"/>
    </location>
</feature>
<keyword evidence="3" id="KW-0731">Sigma factor</keyword>
<dbReference type="Pfam" id="PF08281">
    <property type="entry name" value="Sigma70_r4_2"/>
    <property type="match status" value="1"/>
</dbReference>
<dbReference type="RefSeq" id="WP_301219633.1">
    <property type="nucleotide sequence ID" value="NZ_JAROCB010000004.1"/>
</dbReference>
<keyword evidence="4" id="KW-0238">DNA-binding</keyword>
<dbReference type="InterPro" id="IPR039420">
    <property type="entry name" value="WalR-like"/>
</dbReference>
<evidence type="ECO:0000256" key="3">
    <source>
        <dbReference type="ARBA" id="ARBA00023082"/>
    </source>
</evidence>
<feature type="region of interest" description="Disordered" evidence="7">
    <location>
        <begin position="1"/>
        <end position="20"/>
    </location>
</feature>
<sequence>MTATPSDPPPAAAGSASAAGARTAEPPIRLAILDDHEILLDSLSTWIEKNAPEFDLVLRAGSWLELVHSDAFPTDLVIMDLQLKESVSIGARVRTCRAAGAKVVVLSAVDTPEDRDAALAAGAVAYVTKSQPMAELLGAALSAAGRGPGRSRSAPPAWRPKPLIPESSRPRLSDGERQALVLYADGRTTSEVARAMNVQYETAKTYLRRVREKYGKAGRPTSSRADLIRRAAEDGYLT</sequence>
<keyword evidence="5" id="KW-0804">Transcription</keyword>
<feature type="region of interest" description="Disordered" evidence="7">
    <location>
        <begin position="145"/>
        <end position="172"/>
    </location>
</feature>
<evidence type="ECO:0000313" key="10">
    <source>
        <dbReference type="EMBL" id="MDN4598283.1"/>
    </source>
</evidence>
<evidence type="ECO:0000256" key="4">
    <source>
        <dbReference type="ARBA" id="ARBA00023125"/>
    </source>
</evidence>
<evidence type="ECO:0000256" key="2">
    <source>
        <dbReference type="ARBA" id="ARBA00023015"/>
    </source>
</evidence>
<dbReference type="InterPro" id="IPR001789">
    <property type="entry name" value="Sig_transdc_resp-reg_receiver"/>
</dbReference>
<evidence type="ECO:0000259" key="8">
    <source>
        <dbReference type="PROSITE" id="PS50043"/>
    </source>
</evidence>
<dbReference type="PROSITE" id="PS50110">
    <property type="entry name" value="RESPONSE_REGULATORY"/>
    <property type="match status" value="1"/>
</dbReference>
<proteinExistence type="inferred from homology"/>
<dbReference type="Gene3D" id="1.10.10.10">
    <property type="entry name" value="Winged helix-like DNA-binding domain superfamily/Winged helix DNA-binding domain"/>
    <property type="match status" value="1"/>
</dbReference>
<protein>
    <submittedName>
        <fullName evidence="10">Response regulator</fullName>
    </submittedName>
</protein>
<evidence type="ECO:0000256" key="1">
    <source>
        <dbReference type="ARBA" id="ARBA00010641"/>
    </source>
</evidence>
<keyword evidence="6" id="KW-0597">Phosphoprotein</keyword>
<dbReference type="EMBL" id="JAROCB010000004">
    <property type="protein sequence ID" value="MDN4598283.1"/>
    <property type="molecule type" value="Genomic_DNA"/>
</dbReference>
<dbReference type="InterPro" id="IPR011006">
    <property type="entry name" value="CheY-like_superfamily"/>
</dbReference>
<feature type="modified residue" description="4-aspartylphosphate" evidence="6">
    <location>
        <position position="80"/>
    </location>
</feature>
<dbReference type="InterPro" id="IPR013249">
    <property type="entry name" value="RNA_pol_sigma70_r4_t2"/>
</dbReference>
<dbReference type="SUPFAM" id="SSF46894">
    <property type="entry name" value="C-terminal effector domain of the bipartite response regulators"/>
    <property type="match status" value="1"/>
</dbReference>
<dbReference type="Pfam" id="PF00072">
    <property type="entry name" value="Response_reg"/>
    <property type="match status" value="1"/>
</dbReference>
<dbReference type="SUPFAM" id="SSF52172">
    <property type="entry name" value="CheY-like"/>
    <property type="match status" value="1"/>
</dbReference>
<comment type="similarity">
    <text evidence="1">Belongs to the sigma-70 factor family. ECF subfamily.</text>
</comment>
<dbReference type="SMART" id="SM00448">
    <property type="entry name" value="REC"/>
    <property type="match status" value="1"/>
</dbReference>
<accession>A0ABT8IZN7</accession>
<keyword evidence="11" id="KW-1185">Reference proteome</keyword>
<gene>
    <name evidence="10" type="ORF">P5G59_14110</name>
</gene>
<organism evidence="10 11">
    <name type="scientific">Leifsonia virtsii</name>
    <dbReference type="NCBI Taxonomy" id="3035915"/>
    <lineage>
        <taxon>Bacteria</taxon>
        <taxon>Bacillati</taxon>
        <taxon>Actinomycetota</taxon>
        <taxon>Actinomycetes</taxon>
        <taxon>Micrococcales</taxon>
        <taxon>Microbacteriaceae</taxon>
        <taxon>Leifsonia</taxon>
    </lineage>
</organism>
<dbReference type="Proteomes" id="UP001174210">
    <property type="component" value="Unassembled WGS sequence"/>
</dbReference>